<dbReference type="Proteomes" id="UP000310108">
    <property type="component" value="Unassembled WGS sequence"/>
</dbReference>
<gene>
    <name evidence="2" type="ORF">CTA1_5563</name>
</gene>
<dbReference type="AlphaFoldDB" id="A0A4U6XHH4"/>
<evidence type="ECO:0000256" key="1">
    <source>
        <dbReference type="SAM" id="Coils"/>
    </source>
</evidence>
<name>A0A4U6XHH4_9PEZI</name>
<evidence type="ECO:0000313" key="3">
    <source>
        <dbReference type="Proteomes" id="UP000310108"/>
    </source>
</evidence>
<accession>A0A4U6XHH4</accession>
<dbReference type="EMBL" id="PJEX01000118">
    <property type="protein sequence ID" value="TKW54879.1"/>
    <property type="molecule type" value="Genomic_DNA"/>
</dbReference>
<keyword evidence="1" id="KW-0175">Coiled coil</keyword>
<dbReference type="STRING" id="1306861.A0A4U6XHH4"/>
<evidence type="ECO:0000313" key="2">
    <source>
        <dbReference type="EMBL" id="TKW54879.1"/>
    </source>
</evidence>
<organism evidence="2 3">
    <name type="scientific">Colletotrichum tanaceti</name>
    <dbReference type="NCBI Taxonomy" id="1306861"/>
    <lineage>
        <taxon>Eukaryota</taxon>
        <taxon>Fungi</taxon>
        <taxon>Dikarya</taxon>
        <taxon>Ascomycota</taxon>
        <taxon>Pezizomycotina</taxon>
        <taxon>Sordariomycetes</taxon>
        <taxon>Hypocreomycetidae</taxon>
        <taxon>Glomerellales</taxon>
        <taxon>Glomerellaceae</taxon>
        <taxon>Colletotrichum</taxon>
        <taxon>Colletotrichum destructivum species complex</taxon>
    </lineage>
</organism>
<protein>
    <submittedName>
        <fullName evidence="2">Uncharacterized protein</fullName>
    </submittedName>
</protein>
<reference evidence="2 3" key="1">
    <citation type="journal article" date="2019" name="PLoS ONE">
        <title>Comparative genome analysis indicates high evolutionary potential of pathogenicity genes in Colletotrichum tanaceti.</title>
        <authorList>
            <person name="Lelwala R.V."/>
            <person name="Korhonen P.K."/>
            <person name="Young N.D."/>
            <person name="Scott J.B."/>
            <person name="Ades P.A."/>
            <person name="Gasser R.B."/>
            <person name="Taylor P.W.J."/>
        </authorList>
    </citation>
    <scope>NUCLEOTIDE SEQUENCE [LARGE SCALE GENOMIC DNA]</scope>
    <source>
        <strain evidence="2">BRIP57314</strain>
    </source>
</reference>
<comment type="caution">
    <text evidence="2">The sequence shown here is derived from an EMBL/GenBank/DDBJ whole genome shotgun (WGS) entry which is preliminary data.</text>
</comment>
<sequence length="100" mass="11557">MCPETDCKVKQVSCQDNAELKEEINKLSTLIQDLLQQDAKREQFLKDCLKKIESLERELQGEKQRSDRIPGNKEADSLAKEACKQIPELQLQPILVYLKQ</sequence>
<keyword evidence="3" id="KW-1185">Reference proteome</keyword>
<feature type="coiled-coil region" evidence="1">
    <location>
        <begin position="17"/>
        <end position="65"/>
    </location>
</feature>
<proteinExistence type="predicted"/>